<dbReference type="GO" id="GO:0009267">
    <property type="term" value="P:cellular response to starvation"/>
    <property type="evidence" value="ECO:0007669"/>
    <property type="project" value="TreeGrafter"/>
</dbReference>
<sequence length="482" mass="53438">MSDDSAPSVFPLSNSSEDELLDKNEIADRCPLCRSAKKYFFCSDCIRNGDFYSSHCVQRESSQRFVEKKMALLKVKGEIQELLSISKKALSEKNRIEAMKRDLRTTKERIQLLKKWKEEVQNSLESSQPILNELRAKKLDTQKMISLNCAAQELPPNPICGLTSIRQELEVDKTLLKANIQENVRLLLKTIFPITCEGLNVTGEEDSESLATVKNELDDASHVTYVRGQWIYADTGHNGRYKIAGADLPGTGDMAAYLLCGMNTCKRALRFSRPFHNALFVVSVEQANKDGNIEPLRQFKVALSHVTQLCNLLAFFLGVGLPKRVAHSDFISSDLDARLFAGRITRLHANVLYLCTSQGVAPIHLRHGNPLARLSTLLEPNICDLGRSGPFEFHSELWGFEEAGDEEGGQISASSSDGEDDINADWEAVGHLAVDSTDESNKQRISPTPPISARGVDNPVTNSVVSVVSGVTSLWKAFPWGK</sequence>
<name>A0A8J2WCL4_9CRUS</name>
<dbReference type="GO" id="GO:0097629">
    <property type="term" value="C:extrinsic component of omegasome membrane"/>
    <property type="evidence" value="ECO:0007669"/>
    <property type="project" value="TreeGrafter"/>
</dbReference>
<dbReference type="PANTHER" id="PTHR13664:SF0">
    <property type="entry name" value="BECLIN 1-ASSOCIATED AUTOPHAGY-RELATED KEY REGULATOR"/>
    <property type="match status" value="1"/>
</dbReference>
<dbReference type="EMBL" id="CAKKLH010000336">
    <property type="protein sequence ID" value="CAH0113133.1"/>
    <property type="molecule type" value="Genomic_DNA"/>
</dbReference>
<dbReference type="AlphaFoldDB" id="A0A8J2WCL4"/>
<reference evidence="3" key="1">
    <citation type="submission" date="2021-11" db="EMBL/GenBank/DDBJ databases">
        <authorList>
            <person name="Schell T."/>
        </authorList>
    </citation>
    <scope>NUCLEOTIDE SEQUENCE</scope>
    <source>
        <strain evidence="3">M5</strain>
    </source>
</reference>
<dbReference type="OrthoDB" id="16772at2759"/>
<keyword evidence="4" id="KW-1185">Reference proteome</keyword>
<evidence type="ECO:0000256" key="2">
    <source>
        <dbReference type="SAM" id="MobiDB-lite"/>
    </source>
</evidence>
<feature type="region of interest" description="Disordered" evidence="2">
    <location>
        <begin position="433"/>
        <end position="458"/>
    </location>
</feature>
<comment type="caution">
    <text evidence="3">The sequence shown here is derived from an EMBL/GenBank/DDBJ whole genome shotgun (WGS) entry which is preliminary data.</text>
</comment>
<evidence type="ECO:0000313" key="4">
    <source>
        <dbReference type="Proteomes" id="UP000789390"/>
    </source>
</evidence>
<gene>
    <name evidence="3" type="ORF">DGAL_LOCUS16935</name>
</gene>
<organism evidence="3 4">
    <name type="scientific">Daphnia galeata</name>
    <dbReference type="NCBI Taxonomy" id="27404"/>
    <lineage>
        <taxon>Eukaryota</taxon>
        <taxon>Metazoa</taxon>
        <taxon>Ecdysozoa</taxon>
        <taxon>Arthropoda</taxon>
        <taxon>Crustacea</taxon>
        <taxon>Branchiopoda</taxon>
        <taxon>Diplostraca</taxon>
        <taxon>Cladocera</taxon>
        <taxon>Anomopoda</taxon>
        <taxon>Daphniidae</taxon>
        <taxon>Daphnia</taxon>
    </lineage>
</organism>
<dbReference type="GO" id="GO:0005776">
    <property type="term" value="C:autophagosome"/>
    <property type="evidence" value="ECO:0007669"/>
    <property type="project" value="TreeGrafter"/>
</dbReference>
<keyword evidence="1" id="KW-0175">Coiled coil</keyword>
<evidence type="ECO:0000256" key="1">
    <source>
        <dbReference type="ARBA" id="ARBA00023054"/>
    </source>
</evidence>
<dbReference type="InterPro" id="IPR018791">
    <property type="entry name" value="UV_resistance/autophagy_Atg14"/>
</dbReference>
<dbReference type="GO" id="GO:0016240">
    <property type="term" value="P:autophagosome membrane docking"/>
    <property type="evidence" value="ECO:0007669"/>
    <property type="project" value="TreeGrafter"/>
</dbReference>
<dbReference type="Pfam" id="PF10186">
    <property type="entry name" value="ATG14"/>
    <property type="match status" value="1"/>
</dbReference>
<dbReference type="GO" id="GO:0035014">
    <property type="term" value="F:phosphatidylinositol 3-kinase regulator activity"/>
    <property type="evidence" value="ECO:0007669"/>
    <property type="project" value="TreeGrafter"/>
</dbReference>
<protein>
    <recommendedName>
        <fullName evidence="5">Beclin 1-associated autophagy-related key regulator</fullName>
    </recommendedName>
</protein>
<dbReference type="GO" id="GO:0043495">
    <property type="term" value="F:protein-membrane adaptor activity"/>
    <property type="evidence" value="ECO:0007669"/>
    <property type="project" value="TreeGrafter"/>
</dbReference>
<dbReference type="GO" id="GO:0000045">
    <property type="term" value="P:autophagosome assembly"/>
    <property type="evidence" value="ECO:0007669"/>
    <property type="project" value="TreeGrafter"/>
</dbReference>
<accession>A0A8J2WCL4</accession>
<dbReference type="GO" id="GO:0035032">
    <property type="term" value="C:phosphatidylinositol 3-kinase complex, class III"/>
    <property type="evidence" value="ECO:0007669"/>
    <property type="project" value="TreeGrafter"/>
</dbReference>
<dbReference type="Proteomes" id="UP000789390">
    <property type="component" value="Unassembled WGS sequence"/>
</dbReference>
<dbReference type="PANTHER" id="PTHR13664">
    <property type="entry name" value="BECLIN 1-ASSOCIATED AUTOPHAGY-RELATED KEY REGULATOR"/>
    <property type="match status" value="1"/>
</dbReference>
<dbReference type="GO" id="GO:0000423">
    <property type="term" value="P:mitophagy"/>
    <property type="evidence" value="ECO:0007669"/>
    <property type="project" value="TreeGrafter"/>
</dbReference>
<evidence type="ECO:0008006" key="5">
    <source>
        <dbReference type="Google" id="ProtNLM"/>
    </source>
</evidence>
<evidence type="ECO:0000313" key="3">
    <source>
        <dbReference type="EMBL" id="CAH0113133.1"/>
    </source>
</evidence>
<dbReference type="GO" id="GO:0097632">
    <property type="term" value="C:extrinsic component of phagophore assembly site membrane"/>
    <property type="evidence" value="ECO:0007669"/>
    <property type="project" value="TreeGrafter"/>
</dbReference>
<proteinExistence type="predicted"/>